<keyword evidence="6" id="KW-1185">Reference proteome</keyword>
<name>A0A8J7RKP3_9BACT</name>
<dbReference type="Proteomes" id="UP000673975">
    <property type="component" value="Unassembled WGS sequence"/>
</dbReference>
<evidence type="ECO:0000259" key="4">
    <source>
        <dbReference type="Pfam" id="PF00881"/>
    </source>
</evidence>
<evidence type="ECO:0000313" key="5">
    <source>
        <dbReference type="EMBL" id="MBP3192600.1"/>
    </source>
</evidence>
<dbReference type="InterPro" id="IPR029479">
    <property type="entry name" value="Nitroreductase"/>
</dbReference>
<evidence type="ECO:0000256" key="1">
    <source>
        <dbReference type="ARBA" id="ARBA00022630"/>
    </source>
</evidence>
<proteinExistence type="predicted"/>
<sequence>MTDKVSFSPLNYHKPDTQELIDRSGSFLELMKKRRTVREFSSEPVPDEVIYNCIEAAGTAPSGAHMQPWHFVVVKNPEIKRQIRLAAEKEERTNYEMRYSEEMKKDISRLETNFEKPFLEHAPVLITVFKESYRLENQVRKKNYYVNESVGIATGMLITALHYSGLVALPHTPSPMRFLNQILKRPGNEVPTVLFPVGYPAENTKVPDLRRRPRNEIMTVI</sequence>
<dbReference type="PANTHER" id="PTHR23026:SF90">
    <property type="entry name" value="IODOTYROSINE DEIODINASE 1"/>
    <property type="match status" value="1"/>
</dbReference>
<organism evidence="5 6">
    <name type="scientific">Natronogracilivirga saccharolytica</name>
    <dbReference type="NCBI Taxonomy" id="2812953"/>
    <lineage>
        <taxon>Bacteria</taxon>
        <taxon>Pseudomonadati</taxon>
        <taxon>Balneolota</taxon>
        <taxon>Balneolia</taxon>
        <taxon>Balneolales</taxon>
        <taxon>Cyclonatronaceae</taxon>
        <taxon>Natronogracilivirga</taxon>
    </lineage>
</organism>
<gene>
    <name evidence="5" type="ORF">NATSA_07985</name>
</gene>
<keyword evidence="2" id="KW-0288">FMN</keyword>
<dbReference type="AlphaFoldDB" id="A0A8J7RKP3"/>
<comment type="caution">
    <text evidence="5">The sequence shown here is derived from an EMBL/GenBank/DDBJ whole genome shotgun (WGS) entry which is preliminary data.</text>
</comment>
<dbReference type="PANTHER" id="PTHR23026">
    <property type="entry name" value="NADPH NITROREDUCTASE"/>
    <property type="match status" value="1"/>
</dbReference>
<accession>A0A8J7RKP3</accession>
<dbReference type="SUPFAM" id="SSF55469">
    <property type="entry name" value="FMN-dependent nitroreductase-like"/>
    <property type="match status" value="1"/>
</dbReference>
<reference evidence="5" key="1">
    <citation type="submission" date="2021-02" db="EMBL/GenBank/DDBJ databases">
        <title>Natronogracilivirga saccharolytica gen. nov. sp. nov. a new anaerobic, haloalkiliphilic carbohydrate-fermenting bacterium from soda lake and proposing of Cyclonatronumiaceae fam. nov. in the phylum Balneolaeota.</title>
        <authorList>
            <person name="Zhilina T.N."/>
            <person name="Sorokin D.Y."/>
            <person name="Zavarzina D.G."/>
            <person name="Toshchakov S.V."/>
            <person name="Kublanov I.V."/>
        </authorList>
    </citation>
    <scope>NUCLEOTIDE SEQUENCE</scope>
    <source>
        <strain evidence="5">Z-1702</strain>
    </source>
</reference>
<evidence type="ECO:0000256" key="2">
    <source>
        <dbReference type="ARBA" id="ARBA00022643"/>
    </source>
</evidence>
<dbReference type="Gene3D" id="3.40.109.10">
    <property type="entry name" value="NADH Oxidase"/>
    <property type="match status" value="1"/>
</dbReference>
<dbReference type="InterPro" id="IPR000415">
    <property type="entry name" value="Nitroreductase-like"/>
</dbReference>
<dbReference type="RefSeq" id="WP_210511500.1">
    <property type="nucleotide sequence ID" value="NZ_JAFIDN010000005.1"/>
</dbReference>
<keyword evidence="1" id="KW-0285">Flavoprotein</keyword>
<dbReference type="CDD" id="cd02144">
    <property type="entry name" value="iodotyrosine_dehalogenase"/>
    <property type="match status" value="1"/>
</dbReference>
<dbReference type="InterPro" id="IPR050627">
    <property type="entry name" value="Nitroreductase/BluB"/>
</dbReference>
<feature type="domain" description="Nitroreductase" evidence="4">
    <location>
        <begin position="32"/>
        <end position="199"/>
    </location>
</feature>
<evidence type="ECO:0000256" key="3">
    <source>
        <dbReference type="ARBA" id="ARBA00023002"/>
    </source>
</evidence>
<evidence type="ECO:0000313" key="6">
    <source>
        <dbReference type="Proteomes" id="UP000673975"/>
    </source>
</evidence>
<dbReference type="EMBL" id="JAFIDN010000005">
    <property type="protein sequence ID" value="MBP3192600.1"/>
    <property type="molecule type" value="Genomic_DNA"/>
</dbReference>
<dbReference type="Pfam" id="PF00881">
    <property type="entry name" value="Nitroreductase"/>
    <property type="match status" value="1"/>
</dbReference>
<dbReference type="GO" id="GO:0016491">
    <property type="term" value="F:oxidoreductase activity"/>
    <property type="evidence" value="ECO:0007669"/>
    <property type="project" value="UniProtKB-KW"/>
</dbReference>
<protein>
    <submittedName>
        <fullName evidence="5">Nitroreductase family protein</fullName>
    </submittedName>
</protein>
<keyword evidence="3" id="KW-0560">Oxidoreductase</keyword>